<dbReference type="Pfam" id="PF17768">
    <property type="entry name" value="RecJ_OB"/>
    <property type="match status" value="1"/>
</dbReference>
<sequence length="577" mass="62828">MNRTVDPIWSVQERDTAAEEALASELGAPMLLAMALVQRSITDAESADHFLNPKIDDFHDPALLPDYELAAKEILGARERGERIFVHGDYDVDGVTAAALLGRFLEKIGCKVDVHVPHRMKEGYGIHHRAIDDAKQRGAKLFLTCDCGISAFDQIDAAREAGMRVVVTDHHAVGPKLPQAHAVVNPHRSDSKYPFPALSGAGVVLKLCAGLARDVGLNLDSFYGAFLDLAVLGTVADVMPLVGENRVIASLGLKRLADSKKPGIRALLRQSGIQEKAATGFKAHHISFGLGPRLNAAGRLDDAALSLDLLLERDETKAATLAGQIESLNSQRRSEQDQIAEEAVTLIENEELYRNPAIVVAREGWHHGLIGIVASRIVDQYHRPAFVITLDRESNEARGSARSIPGFHIADALRELSDLASGGGHEMAGGFSLEAKSVEAFAESLVELARRRIPAEAFAKRIPVDAEVAPSEAGFEAALQLRRLEPFGEGNPEPLLLVRNVEFTQIVPTRNPDHPQVMLRAEGVAPLRCPAFSLGARLSQESSGMRADVLVRVVVDEWRGTTQHKWHIRDYRPAETP</sequence>
<comment type="similarity">
    <text evidence="1">Belongs to the RecJ family.</text>
</comment>
<feature type="domain" description="DHHA1" evidence="7">
    <location>
        <begin position="358"/>
        <end position="447"/>
    </location>
</feature>
<dbReference type="Proteomes" id="UP000662873">
    <property type="component" value="Chromosome"/>
</dbReference>
<dbReference type="Pfam" id="PF02272">
    <property type="entry name" value="DHHA1"/>
    <property type="match status" value="1"/>
</dbReference>
<dbReference type="EMBL" id="AP021858">
    <property type="protein sequence ID" value="BBO23729.1"/>
    <property type="molecule type" value="Genomic_DNA"/>
</dbReference>
<dbReference type="Gene3D" id="3.10.310.30">
    <property type="match status" value="1"/>
</dbReference>
<evidence type="ECO:0000313" key="9">
    <source>
        <dbReference type="EMBL" id="BBO23729.1"/>
    </source>
</evidence>
<evidence type="ECO:0000256" key="3">
    <source>
        <dbReference type="ARBA" id="ARBA00022722"/>
    </source>
</evidence>
<dbReference type="KEGG" id="npy:NPRO_13240"/>
<keyword evidence="4" id="KW-0378">Hydrolase</keyword>
<dbReference type="InterPro" id="IPR003156">
    <property type="entry name" value="DHHA1_dom"/>
</dbReference>
<keyword evidence="5 9" id="KW-0269">Exonuclease</keyword>
<evidence type="ECO:0000256" key="1">
    <source>
        <dbReference type="ARBA" id="ARBA00005915"/>
    </source>
</evidence>
<evidence type="ECO:0000259" key="8">
    <source>
        <dbReference type="Pfam" id="PF17768"/>
    </source>
</evidence>
<dbReference type="InterPro" id="IPR004610">
    <property type="entry name" value="RecJ"/>
</dbReference>
<dbReference type="AlphaFoldDB" id="A0A809R8E2"/>
<name>A0A809R8E2_9BACT</name>
<dbReference type="PANTHER" id="PTHR30255:SF2">
    <property type="entry name" value="SINGLE-STRANDED-DNA-SPECIFIC EXONUCLEASE RECJ"/>
    <property type="match status" value="1"/>
</dbReference>
<dbReference type="Pfam" id="PF01368">
    <property type="entry name" value="DHH"/>
    <property type="match status" value="1"/>
</dbReference>
<dbReference type="GO" id="GO:0006310">
    <property type="term" value="P:DNA recombination"/>
    <property type="evidence" value="ECO:0007669"/>
    <property type="project" value="InterPro"/>
</dbReference>
<feature type="domain" description="DDH" evidence="6">
    <location>
        <begin position="83"/>
        <end position="234"/>
    </location>
</feature>
<dbReference type="PANTHER" id="PTHR30255">
    <property type="entry name" value="SINGLE-STRANDED-DNA-SPECIFIC EXONUCLEASE RECJ"/>
    <property type="match status" value="1"/>
</dbReference>
<evidence type="ECO:0000259" key="6">
    <source>
        <dbReference type="Pfam" id="PF01368"/>
    </source>
</evidence>
<evidence type="ECO:0000313" key="10">
    <source>
        <dbReference type="Proteomes" id="UP000662873"/>
    </source>
</evidence>
<evidence type="ECO:0000256" key="5">
    <source>
        <dbReference type="ARBA" id="ARBA00022839"/>
    </source>
</evidence>
<keyword evidence="3" id="KW-0540">Nuclease</keyword>
<dbReference type="GO" id="GO:0003676">
    <property type="term" value="F:nucleic acid binding"/>
    <property type="evidence" value="ECO:0007669"/>
    <property type="project" value="InterPro"/>
</dbReference>
<accession>A0A809R8E2</accession>
<protein>
    <recommendedName>
        <fullName evidence="2">Single-stranded-DNA-specific exonuclease RecJ</fullName>
    </recommendedName>
</protein>
<dbReference type="InterPro" id="IPR001667">
    <property type="entry name" value="DDH_dom"/>
</dbReference>
<organism evidence="9 10">
    <name type="scientific">Candidatus Nitrosymbiomonas proteolyticus</name>
    <dbReference type="NCBI Taxonomy" id="2608984"/>
    <lineage>
        <taxon>Bacteria</taxon>
        <taxon>Bacillati</taxon>
        <taxon>Armatimonadota</taxon>
        <taxon>Armatimonadota incertae sedis</taxon>
        <taxon>Candidatus Nitrosymbiomonas</taxon>
    </lineage>
</organism>
<gene>
    <name evidence="9" type="ORF">NPRO_13240</name>
</gene>
<dbReference type="SUPFAM" id="SSF64182">
    <property type="entry name" value="DHH phosphoesterases"/>
    <property type="match status" value="1"/>
</dbReference>
<dbReference type="InterPro" id="IPR041122">
    <property type="entry name" value="RecJ_OB"/>
</dbReference>
<evidence type="ECO:0000259" key="7">
    <source>
        <dbReference type="Pfam" id="PF02272"/>
    </source>
</evidence>
<dbReference type="Gene3D" id="3.90.1640.30">
    <property type="match status" value="1"/>
</dbReference>
<dbReference type="GO" id="GO:0008409">
    <property type="term" value="F:5'-3' exonuclease activity"/>
    <property type="evidence" value="ECO:0007669"/>
    <property type="project" value="InterPro"/>
</dbReference>
<evidence type="ECO:0000256" key="2">
    <source>
        <dbReference type="ARBA" id="ARBA00019841"/>
    </source>
</evidence>
<dbReference type="InterPro" id="IPR051673">
    <property type="entry name" value="SSDNA_exonuclease_RecJ"/>
</dbReference>
<reference evidence="9" key="1">
    <citation type="journal article" name="DNA Res.">
        <title>The physiological potential of anammox bacteria as revealed by their core genome structure.</title>
        <authorList>
            <person name="Okubo T."/>
            <person name="Toyoda A."/>
            <person name="Fukuhara K."/>
            <person name="Uchiyama I."/>
            <person name="Harigaya Y."/>
            <person name="Kuroiwa M."/>
            <person name="Suzuki T."/>
            <person name="Murakami Y."/>
            <person name="Suwa Y."/>
            <person name="Takami H."/>
        </authorList>
    </citation>
    <scope>NUCLEOTIDE SEQUENCE</scope>
    <source>
        <strain evidence="9">317325-2</strain>
    </source>
</reference>
<dbReference type="InterPro" id="IPR038763">
    <property type="entry name" value="DHH_sf"/>
</dbReference>
<evidence type="ECO:0000256" key="4">
    <source>
        <dbReference type="ARBA" id="ARBA00022801"/>
    </source>
</evidence>
<feature type="domain" description="RecJ OB" evidence="8">
    <location>
        <begin position="464"/>
        <end position="570"/>
    </location>
</feature>
<proteinExistence type="inferred from homology"/>
<dbReference type="GO" id="GO:0006281">
    <property type="term" value="P:DNA repair"/>
    <property type="evidence" value="ECO:0007669"/>
    <property type="project" value="InterPro"/>
</dbReference>
<dbReference type="NCBIfam" id="TIGR00644">
    <property type="entry name" value="recJ"/>
    <property type="match status" value="1"/>
</dbReference>